<sequence>MRLLPNEWEGTTPLLPRSHDIHLPVSSVLDNVMIFSVIGVSYGLGKKAFTKVFWRKYYQQLPQQPYPVWRTIGGITVLATLWASTNQVLRRQLKKREANLILQDAGIPMPKFRLWEHTKKLTRDDISLAVGFSTIMSSLALQRSRPTKMSGLAILGQATISMSLGRAGFMLWNSKEITLTSHQCRAEMAAAARSYTAQTGKPPPRALYGTYEGLGPSTLGMAFEGNALTGQQSGQSAIPFSATSSASSALGTPQPFDFADGIVMEPQPHGSHPHHCILVNGSLVFGSTRDYFWEPDSVEAGIEALKEHIEKLKEKRTRLAQEAAFLFQEVAQRENKYLAMDNAERDTEAGRRWRKAMELLSSMHFNTYSEIAETDWLISDSKKMILQLETNGTWMPPNQGPPDSKALGTILDKVREHVKKTEMLLQQISYMVVPPENREQMEENTREIKENSEATADLIEYFEEASKPK</sequence>
<keyword evidence="2" id="KW-1133">Transmembrane helix</keyword>
<feature type="transmembrane region" description="Helical" evidence="2">
    <location>
        <begin position="21"/>
        <end position="44"/>
    </location>
</feature>
<dbReference type="Proteomes" id="UP000447873">
    <property type="component" value="Unassembled WGS sequence"/>
</dbReference>
<dbReference type="EMBL" id="WNWR01000082">
    <property type="protein sequence ID" value="KAE9991790.1"/>
    <property type="molecule type" value="Genomic_DNA"/>
</dbReference>
<evidence type="ECO:0000313" key="4">
    <source>
        <dbReference type="EMBL" id="KAE9980214.1"/>
    </source>
</evidence>
<keyword evidence="1" id="KW-0175">Coiled coil</keyword>
<evidence type="ECO:0000313" key="7">
    <source>
        <dbReference type="Proteomes" id="UP000447873"/>
    </source>
</evidence>
<evidence type="ECO:0000313" key="8">
    <source>
        <dbReference type="Proteomes" id="UP000490939"/>
    </source>
</evidence>
<accession>A0A8H3YZL5</accession>
<name>A0A8H3YZL5_VENIN</name>
<protein>
    <submittedName>
        <fullName evidence="3">Uncharacterized protein</fullName>
    </submittedName>
</protein>
<keyword evidence="2" id="KW-0472">Membrane</keyword>
<proteinExistence type="predicted"/>
<dbReference type="Proteomes" id="UP000490939">
    <property type="component" value="Unassembled WGS sequence"/>
</dbReference>
<dbReference type="AlphaFoldDB" id="A0A8H3YZL5"/>
<evidence type="ECO:0000256" key="1">
    <source>
        <dbReference type="SAM" id="Coils"/>
    </source>
</evidence>
<dbReference type="EMBL" id="WNWS01000107">
    <property type="protein sequence ID" value="KAE9980214.1"/>
    <property type="molecule type" value="Genomic_DNA"/>
</dbReference>
<organism evidence="3 6">
    <name type="scientific">Venturia inaequalis</name>
    <name type="common">Apple scab fungus</name>
    <dbReference type="NCBI Taxonomy" id="5025"/>
    <lineage>
        <taxon>Eukaryota</taxon>
        <taxon>Fungi</taxon>
        <taxon>Dikarya</taxon>
        <taxon>Ascomycota</taxon>
        <taxon>Pezizomycotina</taxon>
        <taxon>Dothideomycetes</taxon>
        <taxon>Pleosporomycetidae</taxon>
        <taxon>Venturiales</taxon>
        <taxon>Venturiaceae</taxon>
        <taxon>Venturia</taxon>
    </lineage>
</organism>
<keyword evidence="8" id="KW-1185">Reference proteome</keyword>
<dbReference type="Proteomes" id="UP000433883">
    <property type="component" value="Unassembled WGS sequence"/>
</dbReference>
<comment type="caution">
    <text evidence="3">The sequence shown here is derived from an EMBL/GenBank/DDBJ whole genome shotgun (WGS) entry which is preliminary data.</text>
</comment>
<dbReference type="OrthoDB" id="3915128at2759"/>
<feature type="coiled-coil region" evidence="1">
    <location>
        <begin position="302"/>
        <end position="329"/>
    </location>
</feature>
<evidence type="ECO:0000313" key="6">
    <source>
        <dbReference type="Proteomes" id="UP000433883"/>
    </source>
</evidence>
<evidence type="ECO:0000313" key="3">
    <source>
        <dbReference type="EMBL" id="KAE9980080.1"/>
    </source>
</evidence>
<evidence type="ECO:0000256" key="2">
    <source>
        <dbReference type="SAM" id="Phobius"/>
    </source>
</evidence>
<evidence type="ECO:0000313" key="5">
    <source>
        <dbReference type="EMBL" id="KAE9991790.1"/>
    </source>
</evidence>
<dbReference type="EMBL" id="WNWQ01000082">
    <property type="protein sequence ID" value="KAE9980080.1"/>
    <property type="molecule type" value="Genomic_DNA"/>
</dbReference>
<reference evidence="3 6" key="1">
    <citation type="submission" date="2019-11" db="EMBL/GenBank/DDBJ databases">
        <title>Venturia inaequalis Genome Resource.</title>
        <authorList>
            <person name="Lichtner F.J."/>
        </authorList>
    </citation>
    <scope>NUCLEOTIDE SEQUENCE [LARGE SCALE GENOMIC DNA]</scope>
    <source>
        <strain evidence="4 7">120213</strain>
        <strain evidence="3">Bline_iso_100314</strain>
        <strain evidence="5 8">DMI_063113</strain>
    </source>
</reference>
<feature type="transmembrane region" description="Helical" evidence="2">
    <location>
        <begin position="68"/>
        <end position="89"/>
    </location>
</feature>
<keyword evidence="2" id="KW-0812">Transmembrane</keyword>
<gene>
    <name evidence="3" type="ORF">BLS_009164</name>
    <name evidence="5" type="ORF">EG327_010986</name>
    <name evidence="4" type="ORF">EG328_000448</name>
</gene>